<dbReference type="GO" id="GO:0016787">
    <property type="term" value="F:hydrolase activity"/>
    <property type="evidence" value="ECO:0007669"/>
    <property type="project" value="UniProtKB-KW"/>
</dbReference>
<dbReference type="AlphaFoldDB" id="A0A4U1BKH7"/>
<dbReference type="SFLD" id="SFLDG01129">
    <property type="entry name" value="C1.5:_HAD__Beta-PGM__Phosphata"/>
    <property type="match status" value="1"/>
</dbReference>
<evidence type="ECO:0000256" key="1">
    <source>
        <dbReference type="ARBA" id="ARBA00001946"/>
    </source>
</evidence>
<dbReference type="GO" id="GO:0009231">
    <property type="term" value="P:riboflavin biosynthetic process"/>
    <property type="evidence" value="ECO:0007669"/>
    <property type="project" value="TreeGrafter"/>
</dbReference>
<protein>
    <submittedName>
        <fullName evidence="4">HAD family hydrolase</fullName>
    </submittedName>
</protein>
<dbReference type="SFLD" id="SFLDS00003">
    <property type="entry name" value="Haloacid_Dehalogenase"/>
    <property type="match status" value="1"/>
</dbReference>
<comment type="cofactor">
    <cofactor evidence="1">
        <name>Mg(2+)</name>
        <dbReference type="ChEBI" id="CHEBI:18420"/>
    </cofactor>
</comment>
<reference evidence="4 5" key="1">
    <citation type="submission" date="2019-04" db="EMBL/GenBank/DDBJ databases">
        <authorList>
            <person name="Hwang J.C."/>
        </authorList>
    </citation>
    <scope>NUCLEOTIDE SEQUENCE [LARGE SCALE GENOMIC DNA]</scope>
    <source>
        <strain evidence="4 5">IMCC35001</strain>
    </source>
</reference>
<proteinExistence type="predicted"/>
<name>A0A4U1BKH7_9GAMM</name>
<keyword evidence="2 4" id="KW-0378">Hydrolase</keyword>
<comment type="caution">
    <text evidence="4">The sequence shown here is derived from an EMBL/GenBank/DDBJ whole genome shotgun (WGS) entry which is preliminary data.</text>
</comment>
<dbReference type="PANTHER" id="PTHR46470">
    <property type="entry name" value="N-ACYLNEURAMINATE-9-PHOSPHATASE"/>
    <property type="match status" value="1"/>
</dbReference>
<evidence type="ECO:0000313" key="4">
    <source>
        <dbReference type="EMBL" id="TKB51117.1"/>
    </source>
</evidence>
<dbReference type="InterPro" id="IPR036412">
    <property type="entry name" value="HAD-like_sf"/>
</dbReference>
<organism evidence="4 5">
    <name type="scientific">Ferrimonas sediminicola</name>
    <dbReference type="NCBI Taxonomy" id="2569538"/>
    <lineage>
        <taxon>Bacteria</taxon>
        <taxon>Pseudomonadati</taxon>
        <taxon>Pseudomonadota</taxon>
        <taxon>Gammaproteobacteria</taxon>
        <taxon>Alteromonadales</taxon>
        <taxon>Ferrimonadaceae</taxon>
        <taxon>Ferrimonas</taxon>
    </lineage>
</organism>
<keyword evidence="5" id="KW-1185">Reference proteome</keyword>
<dbReference type="OrthoDB" id="367448at2"/>
<dbReference type="Proteomes" id="UP000305674">
    <property type="component" value="Unassembled WGS sequence"/>
</dbReference>
<dbReference type="InterPro" id="IPR051400">
    <property type="entry name" value="HAD-like_hydrolase"/>
</dbReference>
<dbReference type="NCBIfam" id="TIGR01549">
    <property type="entry name" value="HAD-SF-IA-v1"/>
    <property type="match status" value="1"/>
</dbReference>
<dbReference type="PANTHER" id="PTHR46470:SF4">
    <property type="entry name" value="5-AMINO-6-(5-PHOSPHO-D-RIBITYLAMINO)URACIL PHOSPHATASE YIGB"/>
    <property type="match status" value="1"/>
</dbReference>
<dbReference type="SUPFAM" id="SSF56784">
    <property type="entry name" value="HAD-like"/>
    <property type="match status" value="1"/>
</dbReference>
<dbReference type="RefSeq" id="WP_136850369.1">
    <property type="nucleotide sequence ID" value="NZ_SWCI01000001.1"/>
</dbReference>
<accession>A0A4U1BKH7</accession>
<dbReference type="Gene3D" id="3.40.50.1000">
    <property type="entry name" value="HAD superfamily/HAD-like"/>
    <property type="match status" value="1"/>
</dbReference>
<evidence type="ECO:0000256" key="3">
    <source>
        <dbReference type="ARBA" id="ARBA00022842"/>
    </source>
</evidence>
<sequence length="239" mass="26581">MKFYRRLRPFEAISFDLDDTLYDNKPVLLAAESRLLDWLGRHAGAAAADGSWWTSQKRARLAEQPQLRHDTTRLRHHTLERGLITLGSRPREARELADGAMALFLEWRSEIAVTDEVKRTLDTLARTRPLVAITNGNANLARFWPDAPFQFSVHAGPDGRMKPDSDLFAVALARLAIAPESLLHVGDHPGTDIQGANRIGCQSGWLTPPYGQAVRPLGLSLPTFAFSRLDELLQLPSTG</sequence>
<evidence type="ECO:0000256" key="2">
    <source>
        <dbReference type="ARBA" id="ARBA00022801"/>
    </source>
</evidence>
<dbReference type="InterPro" id="IPR023214">
    <property type="entry name" value="HAD_sf"/>
</dbReference>
<evidence type="ECO:0000313" key="5">
    <source>
        <dbReference type="Proteomes" id="UP000305674"/>
    </source>
</evidence>
<dbReference type="Gene3D" id="1.20.120.1600">
    <property type="match status" value="1"/>
</dbReference>
<keyword evidence="3" id="KW-0460">Magnesium</keyword>
<dbReference type="InterPro" id="IPR006439">
    <property type="entry name" value="HAD-SF_hydro_IA"/>
</dbReference>
<dbReference type="Pfam" id="PF00702">
    <property type="entry name" value="Hydrolase"/>
    <property type="match status" value="1"/>
</dbReference>
<dbReference type="EMBL" id="SWCI01000001">
    <property type="protein sequence ID" value="TKB51117.1"/>
    <property type="molecule type" value="Genomic_DNA"/>
</dbReference>
<gene>
    <name evidence="4" type="ORF">FCL40_00750</name>
</gene>